<evidence type="ECO:0000313" key="2">
    <source>
        <dbReference type="EMBL" id="WXA96314.1"/>
    </source>
</evidence>
<feature type="chain" id="PRO_5047000014" description="Delta-60 repeat domain-containing protein" evidence="1">
    <location>
        <begin position="28"/>
        <end position="520"/>
    </location>
</feature>
<reference evidence="2 3" key="1">
    <citation type="submission" date="2021-12" db="EMBL/GenBank/DDBJ databases">
        <title>Discovery of the Pendulisporaceae a myxobacterial family with distinct sporulation behavior and unique specialized metabolism.</title>
        <authorList>
            <person name="Garcia R."/>
            <person name="Popoff A."/>
            <person name="Bader C.D."/>
            <person name="Loehr J."/>
            <person name="Walesch S."/>
            <person name="Walt C."/>
            <person name="Boldt J."/>
            <person name="Bunk B."/>
            <person name="Haeckl F.J.F.P.J."/>
            <person name="Gunesch A.P."/>
            <person name="Birkelbach J."/>
            <person name="Nuebel U."/>
            <person name="Pietschmann T."/>
            <person name="Bach T."/>
            <person name="Mueller R."/>
        </authorList>
    </citation>
    <scope>NUCLEOTIDE SEQUENCE [LARGE SCALE GENOMIC DNA]</scope>
    <source>
        <strain evidence="2 3">MSr12523</strain>
    </source>
</reference>
<accession>A0ABZ2KCJ2</accession>
<dbReference type="NCBIfam" id="TIGR02608">
    <property type="entry name" value="delta_60_rpt"/>
    <property type="match status" value="6"/>
</dbReference>
<protein>
    <recommendedName>
        <fullName evidence="4">Delta-60 repeat domain-containing protein</fullName>
    </recommendedName>
</protein>
<sequence>MNLSLARRASIFAAGALSLTLATKAYAGPADLDPRWGGTGKVSTDVDGTNTNDDRIVRVLPSHDGGLIALANVRKSDGDYSAVVRYTAAGRLDSTFGTAGHVILPHNQQPGLPACSSQETRAGALQADGKIVLTVVCRPQDHSSQPAYLNVVRLNADGNFDTSFGDAGHVYDRLGGTVGFMGDVVPSDLALSRDGKIVVPFHYFEDDSRLDNYGVARFNADGSRDTTFAFRRTAGTEGARVAVQSDGKVLVTGRDNPFTPYGIFRLNADGSSDTTFGGPIFTGSIALDVINENGVEARISGVSNMVVQPDGKFLVAGNARFSGSTQDDIFVARFNPNGSPDTTFHQNGAVVTDVAGGDDGASRVAIQQNGQIVVGGYATLPADGGAGSLGVAVLRYNADGSLDTAWNGNGIARFDNTTSYETLNDLAIGPTGRVFVASTPPAANAHDLFTFALRGTRVCQEGSRIMSNEEEFSIADNQAADSGCQLANTGAGHKGLAGYLMLALGAVIARRRLRRQSARA</sequence>
<dbReference type="Gene3D" id="2.80.10.50">
    <property type="match status" value="3"/>
</dbReference>
<dbReference type="SUPFAM" id="SSF101898">
    <property type="entry name" value="NHL repeat"/>
    <property type="match status" value="1"/>
</dbReference>
<proteinExistence type="predicted"/>
<dbReference type="Pfam" id="PF17164">
    <property type="entry name" value="DUF5122"/>
    <property type="match status" value="5"/>
</dbReference>
<keyword evidence="1" id="KW-0732">Signal</keyword>
<evidence type="ECO:0000313" key="3">
    <source>
        <dbReference type="Proteomes" id="UP001379533"/>
    </source>
</evidence>
<name>A0ABZ2KCJ2_9BACT</name>
<feature type="signal peptide" evidence="1">
    <location>
        <begin position="1"/>
        <end position="27"/>
    </location>
</feature>
<dbReference type="InterPro" id="IPR013431">
    <property type="entry name" value="Delta_60_rpt"/>
</dbReference>
<organism evidence="2 3">
    <name type="scientific">Pendulispora brunnea</name>
    <dbReference type="NCBI Taxonomy" id="2905690"/>
    <lineage>
        <taxon>Bacteria</taxon>
        <taxon>Pseudomonadati</taxon>
        <taxon>Myxococcota</taxon>
        <taxon>Myxococcia</taxon>
        <taxon>Myxococcales</taxon>
        <taxon>Sorangiineae</taxon>
        <taxon>Pendulisporaceae</taxon>
        <taxon>Pendulispora</taxon>
    </lineage>
</organism>
<dbReference type="Proteomes" id="UP001379533">
    <property type="component" value="Chromosome"/>
</dbReference>
<gene>
    <name evidence="2" type="ORF">LZC95_05615</name>
</gene>
<dbReference type="EMBL" id="CP089982">
    <property type="protein sequence ID" value="WXA96314.1"/>
    <property type="molecule type" value="Genomic_DNA"/>
</dbReference>
<evidence type="ECO:0000256" key="1">
    <source>
        <dbReference type="SAM" id="SignalP"/>
    </source>
</evidence>
<evidence type="ECO:0008006" key="4">
    <source>
        <dbReference type="Google" id="ProtNLM"/>
    </source>
</evidence>
<dbReference type="RefSeq" id="WP_394846930.1">
    <property type="nucleotide sequence ID" value="NZ_CP089982.1"/>
</dbReference>
<keyword evidence="3" id="KW-1185">Reference proteome</keyword>